<dbReference type="InterPro" id="IPR045379">
    <property type="entry name" value="Crinkler_N"/>
</dbReference>
<comment type="subcellular location">
    <subcellularLocation>
        <location evidence="1">Host cell</location>
    </subcellularLocation>
    <subcellularLocation>
        <location evidence="2">Secreted</location>
    </subcellularLocation>
</comment>
<proteinExistence type="predicted"/>
<dbReference type="GeneID" id="33568028"/>
<dbReference type="GO" id="GO:0043657">
    <property type="term" value="C:host cell"/>
    <property type="evidence" value="ECO:0007669"/>
    <property type="project" value="UniProtKB-SubCell"/>
</dbReference>
<dbReference type="AlphaFoldDB" id="A0A1Y2G4W3"/>
<feature type="domain" description="Crinkler effector protein N-terminal" evidence="4">
    <location>
        <begin position="5"/>
        <end position="106"/>
    </location>
</feature>
<evidence type="ECO:0000313" key="5">
    <source>
        <dbReference type="EMBL" id="ORY92981.1"/>
    </source>
</evidence>
<evidence type="ECO:0000259" key="4">
    <source>
        <dbReference type="Pfam" id="PF20147"/>
    </source>
</evidence>
<sequence length="445" mass="50162">MATQLTLYCVKEGESLYNAFSIELPSNLTVNALKDELKKKKTPEFDNVAANTLALWQVSIPIAQDADDTPNVLDNVPSKKRLLPTSTLSEAFGKEAARETIRVLVQPPKKVCSSIGRFNIVLESFNNKKFVSTIDMDKATMERLKEKIRGNFPDLLFGSEIITIKYKDCGGQLLEVENPTDQLLQQALKVIYNSAQNILVEISYPDKPFSDYTLKDVNSFFGFTDASDPSLTEIQPLEGIPINTGGTAEHDHAIKRLQDEIESRKRCSLLDSDEGMLKIVEPMLVHAVTLFTDDLKLSSEEEIRGRLGRGKVWYGIKSKNDEAFCSLCVTKVQNKDFKAAVAENMMQLESQTTGRKRMRSKDSDQGQDITTYGIVTDGSEWHFVECLQKPSSASPSFHLSPLNHTVMKNIKWEESWLGIKNIFDHLLGLVSKARNESRLYKRRRI</sequence>
<dbReference type="RefSeq" id="XP_021875138.1">
    <property type="nucleotide sequence ID" value="XM_022026185.1"/>
</dbReference>
<accession>A0A1Y2G4W3</accession>
<evidence type="ECO:0000313" key="6">
    <source>
        <dbReference type="Proteomes" id="UP000193648"/>
    </source>
</evidence>
<dbReference type="InParanoid" id="A0A1Y2G4W3"/>
<evidence type="ECO:0000256" key="2">
    <source>
        <dbReference type="ARBA" id="ARBA00004613"/>
    </source>
</evidence>
<dbReference type="GO" id="GO:0005576">
    <property type="term" value="C:extracellular region"/>
    <property type="evidence" value="ECO:0007669"/>
    <property type="project" value="UniProtKB-SubCell"/>
</dbReference>
<name>A0A1Y2G4W3_9FUNG</name>
<dbReference type="Proteomes" id="UP000193648">
    <property type="component" value="Unassembled WGS sequence"/>
</dbReference>
<keyword evidence="6" id="KW-1185">Reference proteome</keyword>
<dbReference type="EMBL" id="MCFF01000098">
    <property type="protein sequence ID" value="ORY92981.1"/>
    <property type="molecule type" value="Genomic_DNA"/>
</dbReference>
<evidence type="ECO:0000256" key="1">
    <source>
        <dbReference type="ARBA" id="ARBA00004340"/>
    </source>
</evidence>
<reference evidence="5 6" key="1">
    <citation type="submission" date="2016-07" db="EMBL/GenBank/DDBJ databases">
        <title>Pervasive Adenine N6-methylation of Active Genes in Fungi.</title>
        <authorList>
            <consortium name="DOE Joint Genome Institute"/>
            <person name="Mondo S.J."/>
            <person name="Dannebaum R.O."/>
            <person name="Kuo R.C."/>
            <person name="Labutti K."/>
            <person name="Haridas S."/>
            <person name="Kuo A."/>
            <person name="Salamov A."/>
            <person name="Ahrendt S.R."/>
            <person name="Lipzen A."/>
            <person name="Sullivan W."/>
            <person name="Andreopoulos W.B."/>
            <person name="Clum A."/>
            <person name="Lindquist E."/>
            <person name="Daum C."/>
            <person name="Ramamoorthy G.K."/>
            <person name="Gryganskyi A."/>
            <person name="Culley D."/>
            <person name="Magnuson J.K."/>
            <person name="James T.Y."/>
            <person name="O'Malley M.A."/>
            <person name="Stajich J.E."/>
            <person name="Spatafora J.W."/>
            <person name="Visel A."/>
            <person name="Grigoriev I.V."/>
        </authorList>
    </citation>
    <scope>NUCLEOTIDE SEQUENCE [LARGE SCALE GENOMIC DNA]</scope>
    <source>
        <strain evidence="5 6">NRRL 3116</strain>
    </source>
</reference>
<protein>
    <recommendedName>
        <fullName evidence="4">Crinkler effector protein N-terminal domain-containing protein</fullName>
    </recommendedName>
</protein>
<dbReference type="Pfam" id="PF20147">
    <property type="entry name" value="Crinkler"/>
    <property type="match status" value="1"/>
</dbReference>
<dbReference type="OrthoDB" id="2419111at2759"/>
<gene>
    <name evidence="5" type="ORF">BCR41DRAFT_365785</name>
</gene>
<keyword evidence="3" id="KW-0964">Secreted</keyword>
<organism evidence="5 6">
    <name type="scientific">Lobosporangium transversale</name>
    <dbReference type="NCBI Taxonomy" id="64571"/>
    <lineage>
        <taxon>Eukaryota</taxon>
        <taxon>Fungi</taxon>
        <taxon>Fungi incertae sedis</taxon>
        <taxon>Mucoromycota</taxon>
        <taxon>Mortierellomycotina</taxon>
        <taxon>Mortierellomycetes</taxon>
        <taxon>Mortierellales</taxon>
        <taxon>Mortierellaceae</taxon>
        <taxon>Lobosporangium</taxon>
    </lineage>
</organism>
<comment type="caution">
    <text evidence="5">The sequence shown here is derived from an EMBL/GenBank/DDBJ whole genome shotgun (WGS) entry which is preliminary data.</text>
</comment>
<evidence type="ECO:0000256" key="3">
    <source>
        <dbReference type="ARBA" id="ARBA00022525"/>
    </source>
</evidence>